<dbReference type="Proteomes" id="UP000272706">
    <property type="component" value="Unassembled WGS sequence"/>
</dbReference>
<name>A0A3A5KQR9_9HYPH</name>
<dbReference type="PANTHER" id="PTHR40106">
    <property type="entry name" value="INNER MEMBRANE PROTEIN RCLC"/>
    <property type="match status" value="1"/>
</dbReference>
<dbReference type="GO" id="GO:0005886">
    <property type="term" value="C:plasma membrane"/>
    <property type="evidence" value="ECO:0007669"/>
    <property type="project" value="TreeGrafter"/>
</dbReference>
<dbReference type="EMBL" id="QZWZ01000019">
    <property type="protein sequence ID" value="RJT34937.1"/>
    <property type="molecule type" value="Genomic_DNA"/>
</dbReference>
<keyword evidence="1" id="KW-0812">Transmembrane</keyword>
<dbReference type="Pfam" id="PF04224">
    <property type="entry name" value="DUF417"/>
    <property type="match status" value="1"/>
</dbReference>
<feature type="transmembrane region" description="Helical" evidence="1">
    <location>
        <begin position="24"/>
        <end position="46"/>
    </location>
</feature>
<evidence type="ECO:0000313" key="3">
    <source>
        <dbReference type="Proteomes" id="UP000272706"/>
    </source>
</evidence>
<feature type="transmembrane region" description="Helical" evidence="1">
    <location>
        <begin position="66"/>
        <end position="91"/>
    </location>
</feature>
<evidence type="ECO:0000256" key="1">
    <source>
        <dbReference type="SAM" id="Phobius"/>
    </source>
</evidence>
<sequence length="184" mass="19444">MFTSATANAPFVARINKAGNRLTAVGRAVTLLGVVLPLLLIGILKFTAIEIEALRPFVENTPWLAWLYPAFGSAGASYFLGVVELATALLLMASVRSVWAGLVGGAIGSVTFALTSSTMLTLPIWETGSGGFPFLNGLGAFLIKDVALLGVSLVILGSSLQQLVSDLYREVDRSDEQPSKGWRS</sequence>
<dbReference type="AlphaFoldDB" id="A0A3A5KQR9"/>
<dbReference type="RefSeq" id="WP_120016609.1">
    <property type="nucleotide sequence ID" value="NZ_QZWZ01000019.1"/>
</dbReference>
<keyword evidence="1" id="KW-0472">Membrane</keyword>
<feature type="transmembrane region" description="Helical" evidence="1">
    <location>
        <begin position="98"/>
        <end position="125"/>
    </location>
</feature>
<organism evidence="2 3">
    <name type="scientific">Mesorhizobium waimense</name>
    <dbReference type="NCBI Taxonomy" id="1300307"/>
    <lineage>
        <taxon>Bacteria</taxon>
        <taxon>Pseudomonadati</taxon>
        <taxon>Pseudomonadota</taxon>
        <taxon>Alphaproteobacteria</taxon>
        <taxon>Hyphomicrobiales</taxon>
        <taxon>Phyllobacteriaceae</taxon>
        <taxon>Mesorhizobium</taxon>
    </lineage>
</organism>
<accession>A0A3A5KQR9</accession>
<reference evidence="2 3" key="1">
    <citation type="submission" date="2018-09" db="EMBL/GenBank/DDBJ databases">
        <title>Mesorhizobium carmichaelinearum sp. nov. isolated from Carmichaelinea spp. root nodules in New Zealand.</title>
        <authorList>
            <person name="De Meyer S.E."/>
        </authorList>
    </citation>
    <scope>NUCLEOTIDE SEQUENCE [LARGE SCALE GENOMIC DNA]</scope>
    <source>
        <strain evidence="2 3">ICMP19557</strain>
    </source>
</reference>
<dbReference type="GO" id="GO:1901530">
    <property type="term" value="P:response to hypochlorite"/>
    <property type="evidence" value="ECO:0007669"/>
    <property type="project" value="TreeGrafter"/>
</dbReference>
<gene>
    <name evidence="2" type="ORF">D3227_23180</name>
</gene>
<comment type="caution">
    <text evidence="2">The sequence shown here is derived from an EMBL/GenBank/DDBJ whole genome shotgun (WGS) entry which is preliminary data.</text>
</comment>
<evidence type="ECO:0000313" key="2">
    <source>
        <dbReference type="EMBL" id="RJT34937.1"/>
    </source>
</evidence>
<keyword evidence="3" id="KW-1185">Reference proteome</keyword>
<protein>
    <submittedName>
        <fullName evidence="2">DUF417 family protein</fullName>
    </submittedName>
</protein>
<dbReference type="InterPro" id="IPR007339">
    <property type="entry name" value="RclC-like"/>
</dbReference>
<keyword evidence="1" id="KW-1133">Transmembrane helix</keyword>
<dbReference type="PANTHER" id="PTHR40106:SF1">
    <property type="entry name" value="INNER MEMBRANE PROTEIN RCLC"/>
    <property type="match status" value="1"/>
</dbReference>
<proteinExistence type="predicted"/>
<dbReference type="OrthoDB" id="1118972at2"/>
<feature type="transmembrane region" description="Helical" evidence="1">
    <location>
        <begin position="137"/>
        <end position="160"/>
    </location>
</feature>